<dbReference type="AlphaFoldDB" id="A0ABC8AJ52"/>
<dbReference type="Proteomes" id="UP000180166">
    <property type="component" value="Chromosome"/>
</dbReference>
<dbReference type="EMBL" id="CP017839">
    <property type="protein sequence ID" value="APA94268.1"/>
    <property type="molecule type" value="Genomic_DNA"/>
</dbReference>
<dbReference type="GeneID" id="93371930"/>
<proteinExistence type="predicted"/>
<gene>
    <name evidence="1" type="ORF">NS506_00181</name>
</gene>
<protein>
    <submittedName>
        <fullName evidence="1">Uncharacterized protein</fullName>
    </submittedName>
</protein>
<dbReference type="RefSeq" id="WP_071343336.1">
    <property type="nucleotide sequence ID" value="NZ_AP017900.1"/>
</dbReference>
<name>A0ABC8AJ52_9NOCA</name>
<organism evidence="1 2">
    <name type="scientific">Nocardia seriolae</name>
    <dbReference type="NCBI Taxonomy" id="37332"/>
    <lineage>
        <taxon>Bacteria</taxon>
        <taxon>Bacillati</taxon>
        <taxon>Actinomycetota</taxon>
        <taxon>Actinomycetes</taxon>
        <taxon>Mycobacteriales</taxon>
        <taxon>Nocardiaceae</taxon>
        <taxon>Nocardia</taxon>
    </lineage>
</organism>
<evidence type="ECO:0000313" key="2">
    <source>
        <dbReference type="Proteomes" id="UP000180166"/>
    </source>
</evidence>
<reference evidence="1 2" key="1">
    <citation type="submission" date="2016-10" db="EMBL/GenBank/DDBJ databases">
        <title>Genome sequence of Nocardia seriolae strain EM150506, isolated from Anguila japonica.</title>
        <authorList>
            <person name="Han H.-J."/>
        </authorList>
    </citation>
    <scope>NUCLEOTIDE SEQUENCE [LARGE SCALE GENOMIC DNA]</scope>
    <source>
        <strain evidence="1 2">EM150506</strain>
    </source>
</reference>
<dbReference type="KEGG" id="nsr:NS506_00181"/>
<evidence type="ECO:0000313" key="1">
    <source>
        <dbReference type="EMBL" id="APA94268.1"/>
    </source>
</evidence>
<sequence length="496" mass="53121">MAKVGAGVWDLVFPPGPPELIADMFSAAVVADAVRSYDADLAQSVETCRDWRRGYHRVFRGMTALAIGSREVSLGMAGAGLDSVRHMLRFTVGHTVAALETVDVDAEADAAVLETAEVVGEAAAVKRLEVPWHGLLLSEESLRLRLAEWQTRGILEADFVAAIERVIEHPEWLALTDFRVTVTGAGAELGPLRPLLAWGADVLAVDRPGRARWEKLRAVAKSGAGVLRFPLADGEPGVDISRSFPALAHWITANSDVRPVLGLYAGLPGAAGMRLAAASDVLAETLLRRHPDAALALLGSPTDTYAVPASVVAAARDQLTLRGFRGSAQDLLHKVAPHSLYRLNYTRPIFDADGGAWGLFDNLPALSGPDYALAQRLPRWRAVLARNAGHTVSFTVAPPAWTRSITRETGWRSAAYRASSRFGIEVFDPATARTLLAAKLVADLHAEDESPMSNPEALFATGAAHGGLWRQPFAPRSLLAPAAVSGTVQELLHKLQ</sequence>
<accession>A0ABC8AJ52</accession>